<evidence type="ECO:0000256" key="1">
    <source>
        <dbReference type="PIRNR" id="PIRNR029225"/>
    </source>
</evidence>
<name>A0A2T3MW15_9GAMM</name>
<sequence length="133" mass="15179">MKQRDIQVLQEMGITYWQVRKPELFPEMQIPVIDLPESCKLLFITSDELDEHDGWLFGRILNSMKLTPEQALALPLEALEQVGEHHLVWCWFAGCQGVHPAGCQILTSSSLKAMHSNPATKKALWQQICSYDT</sequence>
<dbReference type="InterPro" id="IPR036654">
    <property type="entry name" value="DNA_pol_III_psi_sf"/>
</dbReference>
<keyword evidence="1" id="KW-0548">Nucleotidyltransferase</keyword>
<accession>A0A2T3MW15</accession>
<comment type="caution">
    <text evidence="2">The sequence shown here is derived from an EMBL/GenBank/DDBJ whole genome shotgun (WGS) entry which is preliminary data.</text>
</comment>
<dbReference type="Proteomes" id="UP000240904">
    <property type="component" value="Unassembled WGS sequence"/>
</dbReference>
<dbReference type="Pfam" id="PF03603">
    <property type="entry name" value="DNA_III_psi"/>
    <property type="match status" value="1"/>
</dbReference>
<dbReference type="AlphaFoldDB" id="A0A2T3MW15"/>
<keyword evidence="1" id="KW-0808">Transferase</keyword>
<comment type="function">
    <text evidence="1">Part of the beta sliding clamp loading complex, which hydrolyzes ATP to load the beta clamp onto primed DNA to form the DNA replication pre-initiation complex. DNA polymerase III is a complex, multichain enzyme responsible for most of the replicative synthesis in bacteria. This DNA polymerase also exhibits 3' to 5' exonuclease activity.</text>
</comment>
<evidence type="ECO:0000313" key="3">
    <source>
        <dbReference type="Proteomes" id="UP000240904"/>
    </source>
</evidence>
<protein>
    <recommendedName>
        <fullName evidence="1">DNA polymerase III subunit psi</fullName>
    </recommendedName>
</protein>
<dbReference type="GO" id="GO:0008408">
    <property type="term" value="F:3'-5' exonuclease activity"/>
    <property type="evidence" value="ECO:0007669"/>
    <property type="project" value="InterPro"/>
</dbReference>
<proteinExistence type="predicted"/>
<dbReference type="GO" id="GO:0006260">
    <property type="term" value="P:DNA replication"/>
    <property type="evidence" value="ECO:0007669"/>
    <property type="project" value="UniProtKB-KW"/>
</dbReference>
<dbReference type="OrthoDB" id="5609147at2"/>
<evidence type="ECO:0000313" key="2">
    <source>
        <dbReference type="EMBL" id="PSW04144.1"/>
    </source>
</evidence>
<keyword evidence="1" id="KW-0239">DNA-directed DNA polymerase</keyword>
<gene>
    <name evidence="2" type="ORF">C9I89_14265</name>
</gene>
<keyword evidence="3" id="KW-1185">Reference proteome</keyword>
<reference evidence="2 3" key="1">
    <citation type="submission" date="2018-03" db="EMBL/GenBank/DDBJ databases">
        <title>Whole genome sequencing of Histamine producing bacteria.</title>
        <authorList>
            <person name="Butler K."/>
        </authorList>
    </citation>
    <scope>NUCLEOTIDE SEQUENCE [LARGE SCALE GENOMIC DNA]</scope>
    <source>
        <strain evidence="2 3">DSM 16190</strain>
    </source>
</reference>
<dbReference type="GO" id="GO:0003887">
    <property type="term" value="F:DNA-directed DNA polymerase activity"/>
    <property type="evidence" value="ECO:0007669"/>
    <property type="project" value="UniProtKB-KW"/>
</dbReference>
<organism evidence="2 3">
    <name type="scientific">Photobacterium lipolyticum</name>
    <dbReference type="NCBI Taxonomy" id="266810"/>
    <lineage>
        <taxon>Bacteria</taxon>
        <taxon>Pseudomonadati</taxon>
        <taxon>Pseudomonadota</taxon>
        <taxon>Gammaproteobacteria</taxon>
        <taxon>Vibrionales</taxon>
        <taxon>Vibrionaceae</taxon>
        <taxon>Photobacterium</taxon>
    </lineage>
</organism>
<dbReference type="Gene3D" id="3.40.50.10220">
    <property type="entry name" value="DNA polymerase III, psi subunit"/>
    <property type="match status" value="1"/>
</dbReference>
<dbReference type="RefSeq" id="WP_107284017.1">
    <property type="nucleotide sequence ID" value="NZ_PYMC01000010.1"/>
</dbReference>
<dbReference type="PIRSF" id="PIRSF029225">
    <property type="entry name" value="DNA_pol_III_psi"/>
    <property type="match status" value="1"/>
</dbReference>
<keyword evidence="1" id="KW-0235">DNA replication</keyword>
<dbReference type="EMBL" id="PYMC01000010">
    <property type="protein sequence ID" value="PSW04144.1"/>
    <property type="molecule type" value="Genomic_DNA"/>
</dbReference>
<dbReference type="SUPFAM" id="SSF102220">
    <property type="entry name" value="DNA polymerase III psi subunit"/>
    <property type="match status" value="1"/>
</dbReference>
<dbReference type="InterPro" id="IPR004615">
    <property type="entry name" value="DNA_pol_III_psi"/>
</dbReference>